<dbReference type="SUPFAM" id="SSF143724">
    <property type="entry name" value="PHP14-like"/>
    <property type="match status" value="1"/>
</dbReference>
<dbReference type="InterPro" id="IPR001736">
    <property type="entry name" value="PLipase_D/transphosphatidylase"/>
</dbReference>
<evidence type="ECO:0000259" key="9">
    <source>
        <dbReference type="PROSITE" id="PS50035"/>
    </source>
</evidence>
<evidence type="ECO:0000256" key="5">
    <source>
        <dbReference type="ARBA" id="ARBA00022840"/>
    </source>
</evidence>
<dbReference type="CDD" id="cd09167">
    <property type="entry name" value="PLDc_EcPPK1_C2_like"/>
    <property type="match status" value="1"/>
</dbReference>
<dbReference type="InterPro" id="IPR036830">
    <property type="entry name" value="PP_kinase_middle_dom_sf"/>
</dbReference>
<comment type="similarity">
    <text evidence="7 8">Belongs to the polyphosphate kinase 1 (PPK1) family.</text>
</comment>
<feature type="domain" description="PLD phosphodiesterase" evidence="9">
    <location>
        <begin position="577"/>
        <end position="607"/>
    </location>
</feature>
<dbReference type="RefSeq" id="WP_311387652.1">
    <property type="nucleotide sequence ID" value="NZ_JAVRHU010000002.1"/>
</dbReference>
<organism evidence="10 11">
    <name type="scientific">Croceitalea vernalis</name>
    <dbReference type="NCBI Taxonomy" id="3075599"/>
    <lineage>
        <taxon>Bacteria</taxon>
        <taxon>Pseudomonadati</taxon>
        <taxon>Bacteroidota</taxon>
        <taxon>Flavobacteriia</taxon>
        <taxon>Flavobacteriales</taxon>
        <taxon>Flavobacteriaceae</taxon>
        <taxon>Croceitalea</taxon>
    </lineage>
</organism>
<comment type="cofactor">
    <cofactor evidence="7">
        <name>Mg(2+)</name>
        <dbReference type="ChEBI" id="CHEBI:18420"/>
    </cofactor>
</comment>
<feature type="active site" description="Phosphohistidine intermediate" evidence="7">
    <location>
        <position position="421"/>
    </location>
</feature>
<dbReference type="SUPFAM" id="SSF140356">
    <property type="entry name" value="PPK N-terminal domain-like"/>
    <property type="match status" value="1"/>
</dbReference>
<comment type="catalytic activity">
    <reaction evidence="7 8">
        <text>[phosphate](n) + ATP = [phosphate](n+1) + ADP</text>
        <dbReference type="Rhea" id="RHEA:19573"/>
        <dbReference type="Rhea" id="RHEA-COMP:9859"/>
        <dbReference type="Rhea" id="RHEA-COMP:14280"/>
        <dbReference type="ChEBI" id="CHEBI:16838"/>
        <dbReference type="ChEBI" id="CHEBI:30616"/>
        <dbReference type="ChEBI" id="CHEBI:456216"/>
        <dbReference type="EC" id="2.7.4.1"/>
    </reaction>
</comment>
<dbReference type="GO" id="GO:0008976">
    <property type="term" value="F:polyphosphate kinase activity"/>
    <property type="evidence" value="ECO:0007669"/>
    <property type="project" value="UniProtKB-EC"/>
</dbReference>
<dbReference type="SUPFAM" id="SSF56024">
    <property type="entry name" value="Phospholipase D/nuclease"/>
    <property type="match status" value="2"/>
</dbReference>
<accession>A0ABU3BHF4</accession>
<feature type="binding site" evidence="7">
    <location>
        <position position="550"/>
    </location>
    <ligand>
        <name>ATP</name>
        <dbReference type="ChEBI" id="CHEBI:30616"/>
    </ligand>
</feature>
<reference evidence="10 11" key="1">
    <citation type="submission" date="2023-09" db="EMBL/GenBank/DDBJ databases">
        <authorList>
            <person name="Rey-Velasco X."/>
        </authorList>
    </citation>
    <scope>NUCLEOTIDE SEQUENCE [LARGE SCALE GENOMIC DNA]</scope>
    <source>
        <strain evidence="10 11">P007</strain>
    </source>
</reference>
<name>A0ABU3BHF4_9FLAO</name>
<sequence>MQNRKLKNRDVNWLYFNERVLLEAANKTTPLLERLKFLAIFSSNLDEFFKVRISQLRQLKAVDKELRKKLVLKANKKLKFILAKVSEQQNQFGKIIKDTLTELRQHDIYIRNNSELNQDQLDFLDTFFDTSILAHCKTIDIDSPADLKDGHLYLVVQIKSDDFDVIEIPTKECSRFIQIPGAGSNFIFLDDAIRLNLHKIFPGKTVINSYAIKLSRDAELYLEDDFTDAALVEKIYQSLGKRKSGQPTRLLYDMNMPTELQDALKKQLDISDVDMFLGGKYHNMSDFFGFPTPENSTELQYLPKPPLRHPSLSLTKNIFKVIAKKDQLVHFPYQEFETVERFINEAASDDTVSSIKMSLYRIAKTSKLTDSILKALENGKKVLLFVEAQARFDEENNIKWGRIFEDKGATVLFSVPNIKVHSKIALVERLIDNKIERYAYIGTGNFNAKTAKLYCDHGLFTAHHKITEELSQVFGILERKLIIPKLKYLLVSPFTTRSTLLELIKNEIDNARQGRLAKITLKMNSLEDSKMISALYEASEAGVEIRLLVRGFCCLTPKNESELLLGEKPIYITSIVDRFLEHGRIYVFENGGKEIMYIGSADWMTRNLDKRIEVLTPILDKDIFKELKDILEIQLADNVKARILDIEDSNTRVKKEPNENSIRSQYAIYDYLKDKLHEKS</sequence>
<evidence type="ECO:0000313" key="10">
    <source>
        <dbReference type="EMBL" id="MDT0621600.1"/>
    </source>
</evidence>
<dbReference type="Proteomes" id="UP001250662">
    <property type="component" value="Unassembled WGS sequence"/>
</dbReference>
<dbReference type="PROSITE" id="PS50035">
    <property type="entry name" value="PLD"/>
    <property type="match status" value="2"/>
</dbReference>
<evidence type="ECO:0000313" key="11">
    <source>
        <dbReference type="Proteomes" id="UP001250662"/>
    </source>
</evidence>
<keyword evidence="5 7" id="KW-0067">ATP-binding</keyword>
<keyword evidence="4 7" id="KW-0418">Kinase</keyword>
<dbReference type="Pfam" id="PF13090">
    <property type="entry name" value="PP_kinase_C"/>
    <property type="match status" value="1"/>
</dbReference>
<dbReference type="HAMAP" id="MF_00347">
    <property type="entry name" value="Polyphosphate_kinase"/>
    <property type="match status" value="1"/>
</dbReference>
<comment type="caution">
    <text evidence="10">The sequence shown here is derived from an EMBL/GenBank/DDBJ whole genome shotgun (WGS) entry which is preliminary data.</text>
</comment>
<dbReference type="EMBL" id="JAVRHU010000002">
    <property type="protein sequence ID" value="MDT0621600.1"/>
    <property type="molecule type" value="Genomic_DNA"/>
</dbReference>
<dbReference type="Gene3D" id="3.30.870.10">
    <property type="entry name" value="Endonuclease Chain A"/>
    <property type="match status" value="2"/>
</dbReference>
<dbReference type="NCBIfam" id="TIGR03705">
    <property type="entry name" value="poly_P_kin"/>
    <property type="match status" value="1"/>
</dbReference>
<proteinExistence type="inferred from homology"/>
<evidence type="ECO:0000256" key="1">
    <source>
        <dbReference type="ARBA" id="ARBA00022553"/>
    </source>
</evidence>
<dbReference type="InterPro" id="IPR036832">
    <property type="entry name" value="PPK_N_dom_sf"/>
</dbReference>
<dbReference type="InterPro" id="IPR025198">
    <property type="entry name" value="PPK_N_dom"/>
</dbReference>
<feature type="binding site" evidence="7">
    <location>
        <position position="391"/>
    </location>
    <ligand>
        <name>Mg(2+)</name>
        <dbReference type="ChEBI" id="CHEBI:18420"/>
    </ligand>
</feature>
<comment type="PTM">
    <text evidence="7 8">An intermediate of this reaction is the autophosphorylated ppk in which a phosphate is covalently linked to a histidine residue through a N-P bond.</text>
</comment>
<gene>
    <name evidence="10" type="primary">ppk1</name>
    <name evidence="7" type="synonym">ppk</name>
    <name evidence="10" type="ORF">RM520_08180</name>
</gene>
<evidence type="ECO:0000256" key="8">
    <source>
        <dbReference type="RuleBase" id="RU003800"/>
    </source>
</evidence>
<dbReference type="Pfam" id="PF17941">
    <property type="entry name" value="PP_kinase_C_1"/>
    <property type="match status" value="1"/>
</dbReference>
<dbReference type="InterPro" id="IPR003414">
    <property type="entry name" value="PP_kinase"/>
</dbReference>
<comment type="function">
    <text evidence="7 8">Catalyzes the reversible transfer of the terminal phosphate of ATP to form a long-chain polyphosphate (polyP).</text>
</comment>
<feature type="binding site" evidence="7">
    <location>
        <position position="454"/>
    </location>
    <ligand>
        <name>ATP</name>
        <dbReference type="ChEBI" id="CHEBI:30616"/>
    </ligand>
</feature>
<feature type="binding site" evidence="7">
    <location>
        <position position="44"/>
    </location>
    <ligand>
        <name>ATP</name>
        <dbReference type="ChEBI" id="CHEBI:30616"/>
    </ligand>
</feature>
<feature type="binding site" evidence="7">
    <location>
        <position position="582"/>
    </location>
    <ligand>
        <name>ATP</name>
        <dbReference type="ChEBI" id="CHEBI:30616"/>
    </ligand>
</feature>
<dbReference type="InterPro" id="IPR041108">
    <property type="entry name" value="PP_kinase_C_1"/>
</dbReference>
<dbReference type="Pfam" id="PF02503">
    <property type="entry name" value="PP_kinase"/>
    <property type="match status" value="1"/>
</dbReference>
<keyword evidence="7" id="KW-0479">Metal-binding</keyword>
<dbReference type="Gene3D" id="3.30.1840.10">
    <property type="entry name" value="Polyphosphate kinase middle domain"/>
    <property type="match status" value="1"/>
</dbReference>
<dbReference type="PANTHER" id="PTHR30218">
    <property type="entry name" value="POLYPHOSPHATE KINASE"/>
    <property type="match status" value="1"/>
</dbReference>
<keyword evidence="1 7" id="KW-0597">Phosphoprotein</keyword>
<evidence type="ECO:0000256" key="3">
    <source>
        <dbReference type="ARBA" id="ARBA00022741"/>
    </source>
</evidence>
<protein>
    <recommendedName>
        <fullName evidence="7 8">Polyphosphate kinase</fullName>
        <ecNumber evidence="7 8">2.7.4.1</ecNumber>
    </recommendedName>
    <alternativeName>
        <fullName evidence="7">ATP-polyphosphate phosphotransferase</fullName>
    </alternativeName>
    <alternativeName>
        <fullName evidence="7">Polyphosphoric acid kinase</fullName>
    </alternativeName>
</protein>
<evidence type="ECO:0000256" key="7">
    <source>
        <dbReference type="HAMAP-Rule" id="MF_00347"/>
    </source>
</evidence>
<evidence type="ECO:0000256" key="4">
    <source>
        <dbReference type="ARBA" id="ARBA00022777"/>
    </source>
</evidence>
<keyword evidence="11" id="KW-1185">Reference proteome</keyword>
<evidence type="ECO:0000256" key="6">
    <source>
        <dbReference type="ARBA" id="ARBA00022842"/>
    </source>
</evidence>
<feature type="binding site" evidence="7">
    <location>
        <position position="361"/>
    </location>
    <ligand>
        <name>Mg(2+)</name>
        <dbReference type="ChEBI" id="CHEBI:18420"/>
    </ligand>
</feature>
<dbReference type="PANTHER" id="PTHR30218:SF0">
    <property type="entry name" value="POLYPHOSPHATE KINASE"/>
    <property type="match status" value="1"/>
</dbReference>
<dbReference type="Pfam" id="PF13089">
    <property type="entry name" value="PP_kinase_N"/>
    <property type="match status" value="1"/>
</dbReference>
<dbReference type="InterPro" id="IPR025200">
    <property type="entry name" value="PPK_C_dom2"/>
</dbReference>
<dbReference type="PIRSF" id="PIRSF015589">
    <property type="entry name" value="PP_kinase"/>
    <property type="match status" value="1"/>
</dbReference>
<dbReference type="EC" id="2.7.4.1" evidence="7 8"/>
<feature type="domain" description="PLD phosphodiesterase" evidence="9">
    <location>
        <begin position="416"/>
        <end position="450"/>
    </location>
</feature>
<dbReference type="Gene3D" id="1.20.58.310">
    <property type="entry name" value="Polyphosphate kinase N-terminal domain"/>
    <property type="match status" value="1"/>
</dbReference>
<keyword evidence="6 7" id="KW-0460">Magnesium</keyword>
<keyword evidence="2 7" id="KW-0808">Transferase</keyword>
<keyword evidence="3 7" id="KW-0547">Nucleotide-binding</keyword>
<dbReference type="InterPro" id="IPR024953">
    <property type="entry name" value="PP_kinase_middle"/>
</dbReference>
<dbReference type="NCBIfam" id="NF003917">
    <property type="entry name" value="PRK05443.1-1"/>
    <property type="match status" value="1"/>
</dbReference>
<evidence type="ECO:0000256" key="2">
    <source>
        <dbReference type="ARBA" id="ARBA00022679"/>
    </source>
</evidence>